<dbReference type="KEGG" id="egd:GS424_012655"/>
<evidence type="ECO:0000313" key="5">
    <source>
        <dbReference type="Proteomes" id="UP000478463"/>
    </source>
</evidence>
<evidence type="ECO:0000313" key="4">
    <source>
        <dbReference type="EMBL" id="QOS67362.1"/>
    </source>
</evidence>
<dbReference type="Proteomes" id="UP000478463">
    <property type="component" value="Chromosome"/>
</dbReference>
<dbReference type="Gene3D" id="1.10.10.10">
    <property type="entry name" value="Winged helix-like DNA-binding domain superfamily/Winged helix DNA-binding domain"/>
    <property type="match status" value="1"/>
</dbReference>
<accession>A0A6L7IUE3</accession>
<dbReference type="RefSeq" id="WP_160942701.1">
    <property type="nucleotide sequence ID" value="NZ_CP063310.1"/>
</dbReference>
<name>A0A6L7IUE3_9ACTN</name>
<keyword evidence="1" id="KW-0805">Transcription regulation</keyword>
<dbReference type="PROSITE" id="PS51118">
    <property type="entry name" value="HTH_HXLR"/>
    <property type="match status" value="1"/>
</dbReference>
<dbReference type="PANTHER" id="PTHR33204:SF29">
    <property type="entry name" value="TRANSCRIPTIONAL REGULATOR"/>
    <property type="match status" value="1"/>
</dbReference>
<sequence length="110" mass="12878">MARRSGDEVERCPAVSTLQRMIGGKWKIEILFYLGMKDVSRFGQLRRCIGSISESTLSKQLRELADDGFIERHDYGEVPPRVEYRLTERGRAFVPILEEMKAWAERELEW</sequence>
<evidence type="ECO:0000256" key="2">
    <source>
        <dbReference type="ARBA" id="ARBA00023125"/>
    </source>
</evidence>
<dbReference type="EMBL" id="CP063310">
    <property type="protein sequence ID" value="QOS67362.1"/>
    <property type="molecule type" value="Genomic_DNA"/>
</dbReference>
<dbReference type="Pfam" id="PF01638">
    <property type="entry name" value="HxlR"/>
    <property type="match status" value="1"/>
</dbReference>
<evidence type="ECO:0000256" key="3">
    <source>
        <dbReference type="ARBA" id="ARBA00023163"/>
    </source>
</evidence>
<dbReference type="PANTHER" id="PTHR33204">
    <property type="entry name" value="TRANSCRIPTIONAL REGULATOR, MARR FAMILY"/>
    <property type="match status" value="1"/>
</dbReference>
<protein>
    <submittedName>
        <fullName evidence="4">Helix-turn-helix transcriptional regulator</fullName>
    </submittedName>
</protein>
<dbReference type="GO" id="GO:0003677">
    <property type="term" value="F:DNA binding"/>
    <property type="evidence" value="ECO:0007669"/>
    <property type="project" value="UniProtKB-KW"/>
</dbReference>
<gene>
    <name evidence="4" type="ORF">GS424_012655</name>
</gene>
<keyword evidence="2" id="KW-0238">DNA-binding</keyword>
<dbReference type="AlphaFoldDB" id="A0A6L7IUE3"/>
<reference evidence="4 5" key="1">
    <citation type="submission" date="2020-10" db="EMBL/GenBank/DDBJ databases">
        <title>Eggerthella sp. nov., isolated from human feces.</title>
        <authorList>
            <person name="Yajun G."/>
        </authorList>
    </citation>
    <scope>NUCLEOTIDE SEQUENCE [LARGE SCALE GENOMIC DNA]</scope>
    <source>
        <strain evidence="4 5">HF-1101</strain>
    </source>
</reference>
<dbReference type="InterPro" id="IPR036388">
    <property type="entry name" value="WH-like_DNA-bd_sf"/>
</dbReference>
<proteinExistence type="predicted"/>
<dbReference type="CDD" id="cd00090">
    <property type="entry name" value="HTH_ARSR"/>
    <property type="match status" value="1"/>
</dbReference>
<dbReference type="InterPro" id="IPR011991">
    <property type="entry name" value="ArsR-like_HTH"/>
</dbReference>
<dbReference type="InterPro" id="IPR002577">
    <property type="entry name" value="HTH_HxlR"/>
</dbReference>
<organism evidence="4 5">
    <name type="scientific">Eggerthella guodeyinii</name>
    <dbReference type="NCBI Taxonomy" id="2690837"/>
    <lineage>
        <taxon>Bacteria</taxon>
        <taxon>Bacillati</taxon>
        <taxon>Actinomycetota</taxon>
        <taxon>Coriobacteriia</taxon>
        <taxon>Eggerthellales</taxon>
        <taxon>Eggerthellaceae</taxon>
        <taxon>Eggerthella</taxon>
    </lineage>
</organism>
<dbReference type="SUPFAM" id="SSF46785">
    <property type="entry name" value="Winged helix' DNA-binding domain"/>
    <property type="match status" value="1"/>
</dbReference>
<keyword evidence="3" id="KW-0804">Transcription</keyword>
<dbReference type="InterPro" id="IPR036390">
    <property type="entry name" value="WH_DNA-bd_sf"/>
</dbReference>
<evidence type="ECO:0000256" key="1">
    <source>
        <dbReference type="ARBA" id="ARBA00023015"/>
    </source>
</evidence>